<sequence>MFVSECHIHDLPKSLECPKLEILELGSQNNFTKLPDHFLAEIKELKCLYLSGLDCIPSLASSLCLLPNLSALHLCDCMLEDIAILAELKNLNILDFSDSEIRELPPAIGNLTRLKLLGLNNVSGQREILAKIISSLKPLEELYMENTFIQWEDEERKGNNACLGELGHLHQLTILEVMIQDASVLPKDLFIFGQLEKYRIFICDDCEWSSGNGTISKTLKLNQGKTKNIHLDKGIKLLLSNVEELCLTNLHGVNSVLYQLNKEGFPQLQHLDVKSSDNIQYIIDSKEWHHFREAFPKLESLVLHNLPNMRKICNGPLPVQSFAELKVIKVKNCDQLGNVFSCSLVKDLSSLLEVEIYQSKIMSKIVVDEDAKNDKIEFPGLHSITLDYLPNLASFYSKPMAADMELRSVTEYEDDLTIPRPLFDEKISFPNLDHLKISSINLKKIWNDKLSQFSYLRNLKTLIIYGCFNLRFLFPSSVARGLVNVQHLSISQCGMVEEIFSTEEKTLNLHSATISLSNDKVAFLNLETLIVSNMDSLKTIWNNQMASDSFPKLAKLKISFCNKLLIIFSSYVPKQLETMIVTSCDSLEVVFDMERLNSYSISQHGLKTQLKNLTLEDLPKLKHIWSKDPCRILGFQNLCTIEVSDCKGLNHVFPLSVGMELKNLQVINISRSGIEHIVANDEMLELAPKFVLPKLKSLKFRILPKLRNFGHEIQTLECPNLKELDVMDCYKLKIFATESLICQDILVDDQPLFSFEKVIQSVEELSLTSKDITYICNDQQSDVDFYQVKALRLQRLPKNVEFPTKLLQMFIHLEELKLTVRGMPTLKKLIVFNCKMIKEIVVSEDDDASEIAFMKLEVLLLHCLPSLTSFCNGNLSFKFPLLKTLFVVECPMMKTFSQGIIRAPLLRKVGFTLEGDELPWKGDLNTTIETAFTEQQYEEV</sequence>
<dbReference type="PANTHER" id="PTHR33463:SF203">
    <property type="entry name" value="AAA+ ATPASE DOMAIN-CONTAINING PROTEIN"/>
    <property type="match status" value="1"/>
</dbReference>
<protein>
    <recommendedName>
        <fullName evidence="2">Disease resistance protein At4g27190-like leucine-rich repeats domain-containing protein</fullName>
    </recommendedName>
</protein>
<reference evidence="3 4" key="1">
    <citation type="submission" date="2024-03" db="EMBL/GenBank/DDBJ databases">
        <authorList>
            <person name="Martinez-Hernandez J."/>
        </authorList>
    </citation>
    <scope>NUCLEOTIDE SEQUENCE [LARGE SCALE GENOMIC DNA]</scope>
</reference>
<keyword evidence="1" id="KW-0611">Plant defense</keyword>
<dbReference type="Proteomes" id="UP001497480">
    <property type="component" value="Unassembled WGS sequence"/>
</dbReference>
<dbReference type="InterPro" id="IPR050905">
    <property type="entry name" value="Plant_NBS-LRR"/>
</dbReference>
<feature type="domain" description="Disease resistance protein At4g27190-like leucine-rich repeats" evidence="2">
    <location>
        <begin position="219"/>
        <end position="358"/>
    </location>
</feature>
<dbReference type="Gene3D" id="3.80.10.10">
    <property type="entry name" value="Ribonuclease Inhibitor"/>
    <property type="match status" value="3"/>
</dbReference>
<feature type="domain" description="Disease resistance protein At4g27190-like leucine-rich repeats" evidence="2">
    <location>
        <begin position="574"/>
        <end position="671"/>
    </location>
</feature>
<dbReference type="EMBL" id="CAXHTB010000019">
    <property type="protein sequence ID" value="CAL0326475.1"/>
    <property type="molecule type" value="Genomic_DNA"/>
</dbReference>
<dbReference type="InterPro" id="IPR032675">
    <property type="entry name" value="LRR_dom_sf"/>
</dbReference>
<accession>A0AAV1XZE7</accession>
<dbReference type="SUPFAM" id="SSF52047">
    <property type="entry name" value="RNI-like"/>
    <property type="match status" value="1"/>
</dbReference>
<keyword evidence="4" id="KW-1185">Reference proteome</keyword>
<evidence type="ECO:0000256" key="1">
    <source>
        <dbReference type="ARBA" id="ARBA00022821"/>
    </source>
</evidence>
<gene>
    <name evidence="3" type="ORF">LLUT_LOCUS27535</name>
</gene>
<organism evidence="3 4">
    <name type="scientific">Lupinus luteus</name>
    <name type="common">European yellow lupine</name>
    <dbReference type="NCBI Taxonomy" id="3873"/>
    <lineage>
        <taxon>Eukaryota</taxon>
        <taxon>Viridiplantae</taxon>
        <taxon>Streptophyta</taxon>
        <taxon>Embryophyta</taxon>
        <taxon>Tracheophyta</taxon>
        <taxon>Spermatophyta</taxon>
        <taxon>Magnoliopsida</taxon>
        <taxon>eudicotyledons</taxon>
        <taxon>Gunneridae</taxon>
        <taxon>Pentapetalae</taxon>
        <taxon>rosids</taxon>
        <taxon>fabids</taxon>
        <taxon>Fabales</taxon>
        <taxon>Fabaceae</taxon>
        <taxon>Papilionoideae</taxon>
        <taxon>50 kb inversion clade</taxon>
        <taxon>genistoids sensu lato</taxon>
        <taxon>core genistoids</taxon>
        <taxon>Genisteae</taxon>
        <taxon>Lupinus</taxon>
    </lineage>
</organism>
<dbReference type="PANTHER" id="PTHR33463">
    <property type="entry name" value="NB-ARC DOMAIN-CONTAINING PROTEIN-RELATED"/>
    <property type="match status" value="1"/>
</dbReference>
<name>A0AAV1XZE7_LUPLU</name>
<evidence type="ECO:0000259" key="2">
    <source>
        <dbReference type="Pfam" id="PF23247"/>
    </source>
</evidence>
<dbReference type="SUPFAM" id="SSF52058">
    <property type="entry name" value="L domain-like"/>
    <property type="match status" value="2"/>
</dbReference>
<dbReference type="InterPro" id="IPR057135">
    <property type="entry name" value="At4g27190-like_LRR"/>
</dbReference>
<dbReference type="Pfam" id="PF23247">
    <property type="entry name" value="LRR_RPS2"/>
    <property type="match status" value="2"/>
</dbReference>
<proteinExistence type="predicted"/>
<comment type="caution">
    <text evidence="3">The sequence shown here is derived from an EMBL/GenBank/DDBJ whole genome shotgun (WGS) entry which is preliminary data.</text>
</comment>
<evidence type="ECO:0000313" key="3">
    <source>
        <dbReference type="EMBL" id="CAL0326475.1"/>
    </source>
</evidence>
<dbReference type="AlphaFoldDB" id="A0AAV1XZE7"/>
<evidence type="ECO:0000313" key="4">
    <source>
        <dbReference type="Proteomes" id="UP001497480"/>
    </source>
</evidence>